<keyword evidence="2" id="KW-1185">Reference proteome</keyword>
<accession>A0A1H1REF5</accession>
<organism evidence="1 2">
    <name type="scientific">Christiangramia echinicola</name>
    <dbReference type="NCBI Taxonomy" id="279359"/>
    <lineage>
        <taxon>Bacteria</taxon>
        <taxon>Pseudomonadati</taxon>
        <taxon>Bacteroidota</taxon>
        <taxon>Flavobacteriia</taxon>
        <taxon>Flavobacteriales</taxon>
        <taxon>Flavobacteriaceae</taxon>
        <taxon>Christiangramia</taxon>
    </lineage>
</organism>
<dbReference type="STRING" id="1250231.SAMN04488552_2865"/>
<protein>
    <submittedName>
        <fullName evidence="1">Uncharacterized protein</fullName>
    </submittedName>
</protein>
<name>A0A1H1REF5_9FLAO</name>
<proteinExistence type="predicted"/>
<evidence type="ECO:0000313" key="2">
    <source>
        <dbReference type="Proteomes" id="UP000198858"/>
    </source>
</evidence>
<dbReference type="AlphaFoldDB" id="A0A1H1REF5"/>
<sequence length="57" mass="6354">MKFINLVNIIIMKKVLKDFKERSLKDLSKIQGGGDTIGVGGVIDRDKIKTPKPGKRD</sequence>
<evidence type="ECO:0000313" key="1">
    <source>
        <dbReference type="EMBL" id="SDS34157.1"/>
    </source>
</evidence>
<reference evidence="1 2" key="1">
    <citation type="submission" date="2016-10" db="EMBL/GenBank/DDBJ databases">
        <authorList>
            <person name="Varghese N."/>
            <person name="Submissions S."/>
        </authorList>
    </citation>
    <scope>NUCLEOTIDE SEQUENCE [LARGE SCALE GENOMIC DNA]</scope>
    <source>
        <strain evidence="1 2">Mar_2010_102</strain>
    </source>
</reference>
<dbReference type="Proteomes" id="UP000198858">
    <property type="component" value="Chromosome I"/>
</dbReference>
<gene>
    <name evidence="1" type="ORF">SAMN04488552_2865</name>
</gene>
<dbReference type="EMBL" id="LT629745">
    <property type="protein sequence ID" value="SDS34157.1"/>
    <property type="molecule type" value="Genomic_DNA"/>
</dbReference>